<protein>
    <submittedName>
        <fullName evidence="1">Uncharacterized protein</fullName>
    </submittedName>
</protein>
<keyword evidence="2" id="KW-1185">Reference proteome</keyword>
<reference evidence="1 2" key="1">
    <citation type="submission" date="2021-06" db="EMBL/GenBank/DDBJ databases">
        <title>Caerostris extrusa draft genome.</title>
        <authorList>
            <person name="Kono N."/>
            <person name="Arakawa K."/>
        </authorList>
    </citation>
    <scope>NUCLEOTIDE SEQUENCE [LARGE SCALE GENOMIC DNA]</scope>
</reference>
<dbReference type="AlphaFoldDB" id="A0AAV4NRJ0"/>
<dbReference type="EMBL" id="BPLR01003678">
    <property type="protein sequence ID" value="GIX87391.1"/>
    <property type="molecule type" value="Genomic_DNA"/>
</dbReference>
<proteinExistence type="predicted"/>
<evidence type="ECO:0000313" key="1">
    <source>
        <dbReference type="EMBL" id="GIX87391.1"/>
    </source>
</evidence>
<sequence length="115" mass="13965">METYFSLDANSKFRYELKFIEKCKEPKKCLFFSQKKVAITLFRNSYFIRIWCRRGAIGVFWIQRDDAKNPILLPTCVFPHKLARKRKKVDMLFPEFCFRFHIAFQHEARLDLYLA</sequence>
<accession>A0AAV4NRJ0</accession>
<gene>
    <name evidence="1" type="ORF">CEXT_414431</name>
</gene>
<evidence type="ECO:0000313" key="2">
    <source>
        <dbReference type="Proteomes" id="UP001054945"/>
    </source>
</evidence>
<organism evidence="1 2">
    <name type="scientific">Caerostris extrusa</name>
    <name type="common">Bark spider</name>
    <name type="synonym">Caerostris bankana</name>
    <dbReference type="NCBI Taxonomy" id="172846"/>
    <lineage>
        <taxon>Eukaryota</taxon>
        <taxon>Metazoa</taxon>
        <taxon>Ecdysozoa</taxon>
        <taxon>Arthropoda</taxon>
        <taxon>Chelicerata</taxon>
        <taxon>Arachnida</taxon>
        <taxon>Araneae</taxon>
        <taxon>Araneomorphae</taxon>
        <taxon>Entelegynae</taxon>
        <taxon>Araneoidea</taxon>
        <taxon>Araneidae</taxon>
        <taxon>Caerostris</taxon>
    </lineage>
</organism>
<dbReference type="Proteomes" id="UP001054945">
    <property type="component" value="Unassembled WGS sequence"/>
</dbReference>
<comment type="caution">
    <text evidence="1">The sequence shown here is derived from an EMBL/GenBank/DDBJ whole genome shotgun (WGS) entry which is preliminary data.</text>
</comment>
<name>A0AAV4NRJ0_CAEEX</name>